<keyword evidence="8" id="KW-1185">Reference proteome</keyword>
<dbReference type="PANTHER" id="PTHR10039:SF14">
    <property type="entry name" value="NACHT DOMAIN-CONTAINING PROTEIN"/>
    <property type="match status" value="1"/>
</dbReference>
<dbReference type="InterPro" id="IPR056125">
    <property type="entry name" value="DUF7708"/>
</dbReference>
<accession>A0AAJ0BHS4</accession>
<gene>
    <name evidence="7" type="ORF">QBC47DRAFT_134141</name>
</gene>
<dbReference type="SUPFAM" id="SSF57667">
    <property type="entry name" value="beta-beta-alpha zinc fingers"/>
    <property type="match status" value="1"/>
</dbReference>
<comment type="caution">
    <text evidence="7">The sequence shown here is derived from an EMBL/GenBank/DDBJ whole genome shotgun (WGS) entry which is preliminary data.</text>
</comment>
<dbReference type="Gene3D" id="3.40.50.300">
    <property type="entry name" value="P-loop containing nucleotide triphosphate hydrolases"/>
    <property type="match status" value="1"/>
</dbReference>
<organism evidence="7 8">
    <name type="scientific">Echria macrotheca</name>
    <dbReference type="NCBI Taxonomy" id="438768"/>
    <lineage>
        <taxon>Eukaryota</taxon>
        <taxon>Fungi</taxon>
        <taxon>Dikarya</taxon>
        <taxon>Ascomycota</taxon>
        <taxon>Pezizomycotina</taxon>
        <taxon>Sordariomycetes</taxon>
        <taxon>Sordariomycetidae</taxon>
        <taxon>Sordariales</taxon>
        <taxon>Schizotheciaceae</taxon>
        <taxon>Echria</taxon>
    </lineage>
</organism>
<feature type="domain" description="C2H2-type" evidence="6">
    <location>
        <begin position="944"/>
        <end position="980"/>
    </location>
</feature>
<evidence type="ECO:0000256" key="5">
    <source>
        <dbReference type="PROSITE-ProRule" id="PRU00042"/>
    </source>
</evidence>
<evidence type="ECO:0000256" key="4">
    <source>
        <dbReference type="ARBA" id="ARBA00022833"/>
    </source>
</evidence>
<dbReference type="Pfam" id="PF24809">
    <property type="entry name" value="DUF7708"/>
    <property type="match status" value="1"/>
</dbReference>
<dbReference type="InterPro" id="IPR027417">
    <property type="entry name" value="P-loop_NTPase"/>
</dbReference>
<keyword evidence="3 5" id="KW-0863">Zinc-finger</keyword>
<sequence>MSQPISGQAAGTADPAADFHRFLKSFKAEAQLSKKDIHNFEHTTIDDVKTAIAEIQQRQVTAGQQKYLARLKPFLASLEQYGKVVEVFLNASEMLAFVWGPMKFMLQTASNYSEAWNLLLDAYLEFGELIPQLQAYQDHCLANDYMKTVLSLMYKDILEFHRVAMRHFRKQIWKQIFSALWKGSLVKLEELKDNMERHRRLIVEQASIVQFQETQKFRAMAEVKFSELQDDYLRRRWPAVQSWLSAYNSSLQQKACTAAKSECPGSGQWLLTDARFKKWFDPLNCSTPLLWLKGIPGAGKTVLVSTIVEEIQNLSPSNQISLAYFYCRHGDENRNSFVAVVKGLLSQLCIGNPDLVLHLYDKGNLQSGEATLHDKAMAEDLLEAAIIDPQKTTYVIIDGIDECDRDERKDICSWFIDRVNKLPKEDFGTLRCLFTSQEDGFAKKDFCAISAIEMNSTNTRNDIKRYVTYWQGKIEGKHGKLDPTGASSPLVDLIMSGTQGMFLYAKLVTLYLYGLPQREEFVDSVQPGHFPEGLDELYDRLLQRIFSDDPQSKARRNTARRLLSILTVAKRPIRWHEVQGLFAFDPDDETSEVDYNARKIKDDPKTLCWSLVDRQQDDSIDLVHPTARKYLIKHKHVELELAELHIAQLCLTYLSFPHCAADQSSQAIASRFLGGYYSFMDYAIACWSLHLQEAAPKLEDPDLKKRLGEELGVFLQLHRSKAAADITPSKLMVEKFKSFHGYDFYPQLIQALVAARKQLGRYGKGPSDSEPLDLNQVVILVREVYESIPPTSELRELYGDAWFKCPRMSCVAFYHGYATAKQRDQHVAKHERPYTCGDESCLGSSNFGYATERNLQRHLFEVHGIDPGRNVKFPAPAREARKQTGGSHRCPECSVTFTRGSTLRNHMRIHSGERPFVCKVCSKAFARQSDCARHEVTHSGNKKYVCGGMLGNGTTWGCGAGFSRQDNLKDHFRSNSGRRCVAPMLAELEGGVVAASSDAATPNIILAGAQPAWPLSDEFLDSLIANFEFDGEDENPEG</sequence>
<protein>
    <recommendedName>
        <fullName evidence="6">C2H2-type domain-containing protein</fullName>
    </recommendedName>
</protein>
<dbReference type="EMBL" id="MU839829">
    <property type="protein sequence ID" value="KAK1758207.1"/>
    <property type="molecule type" value="Genomic_DNA"/>
</dbReference>
<dbReference type="SUPFAM" id="SSF52540">
    <property type="entry name" value="P-loop containing nucleoside triphosphate hydrolases"/>
    <property type="match status" value="1"/>
</dbReference>
<proteinExistence type="predicted"/>
<dbReference type="InterPro" id="IPR036236">
    <property type="entry name" value="Znf_C2H2_sf"/>
</dbReference>
<feature type="domain" description="C2H2-type" evidence="6">
    <location>
        <begin position="888"/>
        <end position="915"/>
    </location>
</feature>
<evidence type="ECO:0000259" key="6">
    <source>
        <dbReference type="PROSITE" id="PS50157"/>
    </source>
</evidence>
<dbReference type="Gene3D" id="3.30.160.60">
    <property type="entry name" value="Classic Zinc Finger"/>
    <property type="match status" value="3"/>
</dbReference>
<evidence type="ECO:0000256" key="2">
    <source>
        <dbReference type="ARBA" id="ARBA00022737"/>
    </source>
</evidence>
<dbReference type="Pfam" id="PF00096">
    <property type="entry name" value="zf-C2H2"/>
    <property type="match status" value="1"/>
</dbReference>
<dbReference type="AlphaFoldDB" id="A0AAJ0BHS4"/>
<dbReference type="GO" id="GO:0008270">
    <property type="term" value="F:zinc ion binding"/>
    <property type="evidence" value="ECO:0007669"/>
    <property type="project" value="UniProtKB-KW"/>
</dbReference>
<evidence type="ECO:0000256" key="3">
    <source>
        <dbReference type="ARBA" id="ARBA00022771"/>
    </source>
</evidence>
<evidence type="ECO:0000313" key="8">
    <source>
        <dbReference type="Proteomes" id="UP001239445"/>
    </source>
</evidence>
<feature type="domain" description="C2H2-type" evidence="6">
    <location>
        <begin position="916"/>
        <end position="943"/>
    </location>
</feature>
<dbReference type="FunFam" id="3.30.160.60:FF:000202">
    <property type="entry name" value="Zinc finger protein 574"/>
    <property type="match status" value="1"/>
</dbReference>
<dbReference type="PROSITE" id="PS50157">
    <property type="entry name" value="ZINC_FINGER_C2H2_2"/>
    <property type="match status" value="3"/>
</dbReference>
<reference evidence="7" key="1">
    <citation type="submission" date="2023-06" db="EMBL/GenBank/DDBJ databases">
        <title>Genome-scale phylogeny and comparative genomics of the fungal order Sordariales.</title>
        <authorList>
            <consortium name="Lawrence Berkeley National Laboratory"/>
            <person name="Hensen N."/>
            <person name="Bonometti L."/>
            <person name="Westerberg I."/>
            <person name="Brannstrom I.O."/>
            <person name="Guillou S."/>
            <person name="Cros-Aarteil S."/>
            <person name="Calhoun S."/>
            <person name="Haridas S."/>
            <person name="Kuo A."/>
            <person name="Mondo S."/>
            <person name="Pangilinan J."/>
            <person name="Riley R."/>
            <person name="Labutti K."/>
            <person name="Andreopoulos B."/>
            <person name="Lipzen A."/>
            <person name="Chen C."/>
            <person name="Yanf M."/>
            <person name="Daum C."/>
            <person name="Ng V."/>
            <person name="Clum A."/>
            <person name="Steindorff A."/>
            <person name="Ohm R."/>
            <person name="Martin F."/>
            <person name="Silar P."/>
            <person name="Natvig D."/>
            <person name="Lalanne C."/>
            <person name="Gautier V."/>
            <person name="Ament-Velasquez S.L."/>
            <person name="Kruys A."/>
            <person name="Hutchinson M.I."/>
            <person name="Powell A.J."/>
            <person name="Barry K."/>
            <person name="Miller A.N."/>
            <person name="Grigoriev I.V."/>
            <person name="Debuchy R."/>
            <person name="Gladieux P."/>
            <person name="Thoren M.H."/>
            <person name="Johannesson H."/>
        </authorList>
    </citation>
    <scope>NUCLEOTIDE SEQUENCE</scope>
    <source>
        <strain evidence="7">PSN4</strain>
    </source>
</reference>
<dbReference type="GO" id="GO:0032502">
    <property type="term" value="P:developmental process"/>
    <property type="evidence" value="ECO:0007669"/>
    <property type="project" value="UniProtKB-ARBA"/>
</dbReference>
<dbReference type="FunFam" id="3.30.160.60:FF:000065">
    <property type="entry name" value="B-cell CLL/lymphoma 6, member B"/>
    <property type="match status" value="1"/>
</dbReference>
<dbReference type="Pfam" id="PF24883">
    <property type="entry name" value="NPHP3_N"/>
    <property type="match status" value="1"/>
</dbReference>
<dbReference type="InterPro" id="IPR013087">
    <property type="entry name" value="Znf_C2H2_type"/>
</dbReference>
<evidence type="ECO:0000313" key="7">
    <source>
        <dbReference type="EMBL" id="KAK1758207.1"/>
    </source>
</evidence>
<dbReference type="PROSITE" id="PS00028">
    <property type="entry name" value="ZINC_FINGER_C2H2_1"/>
    <property type="match status" value="2"/>
</dbReference>
<dbReference type="PANTHER" id="PTHR10039">
    <property type="entry name" value="AMELOGENIN"/>
    <property type="match status" value="1"/>
</dbReference>
<dbReference type="SMART" id="SM00355">
    <property type="entry name" value="ZnF_C2H2"/>
    <property type="match status" value="4"/>
</dbReference>
<keyword evidence="2" id="KW-0677">Repeat</keyword>
<dbReference type="Proteomes" id="UP001239445">
    <property type="component" value="Unassembled WGS sequence"/>
</dbReference>
<dbReference type="InterPro" id="IPR056884">
    <property type="entry name" value="NPHP3-like_N"/>
</dbReference>
<keyword evidence="4" id="KW-0862">Zinc</keyword>
<keyword evidence="1" id="KW-0479">Metal-binding</keyword>
<name>A0AAJ0BHS4_9PEZI</name>
<evidence type="ECO:0000256" key="1">
    <source>
        <dbReference type="ARBA" id="ARBA00022723"/>
    </source>
</evidence>